<evidence type="ECO:0000313" key="2">
    <source>
        <dbReference type="Proteomes" id="UP000738359"/>
    </source>
</evidence>
<gene>
    <name evidence="1" type="ORF">BGZ70_004010</name>
</gene>
<proteinExistence type="predicted"/>
<keyword evidence="2" id="KW-1185">Reference proteome</keyword>
<organism evidence="1 2">
    <name type="scientific">Mortierella alpina</name>
    <name type="common">Oleaginous fungus</name>
    <name type="synonym">Mortierella renispora</name>
    <dbReference type="NCBI Taxonomy" id="64518"/>
    <lineage>
        <taxon>Eukaryota</taxon>
        <taxon>Fungi</taxon>
        <taxon>Fungi incertae sedis</taxon>
        <taxon>Mucoromycota</taxon>
        <taxon>Mortierellomycotina</taxon>
        <taxon>Mortierellomycetes</taxon>
        <taxon>Mortierellales</taxon>
        <taxon>Mortierellaceae</taxon>
        <taxon>Mortierella</taxon>
    </lineage>
</organism>
<reference evidence="1" key="1">
    <citation type="journal article" date="2020" name="Fungal Divers.">
        <title>Resolving the Mortierellaceae phylogeny through synthesis of multi-gene phylogenetics and phylogenomics.</title>
        <authorList>
            <person name="Vandepol N."/>
            <person name="Liber J."/>
            <person name="Desiro A."/>
            <person name="Na H."/>
            <person name="Kennedy M."/>
            <person name="Barry K."/>
            <person name="Grigoriev I.V."/>
            <person name="Miller A.N."/>
            <person name="O'Donnell K."/>
            <person name="Stajich J.E."/>
            <person name="Bonito G."/>
        </authorList>
    </citation>
    <scope>NUCLEOTIDE SEQUENCE</scope>
    <source>
        <strain evidence="1">CK1249</strain>
    </source>
</reference>
<sequence length="228" mass="25924">MAHVTYMYVSASMPQEQDHLYKGEVEWTSVPFPEDPEWEDDISYVEQYKLYRSEYFKGMPVVPALMTYCEVKPSDESGQKHSVRMYYRSMVLKLLKWIIARDQDGLSPLNGDETKASESYGPVKASASFKTTSGASWEKTVKVTSKRVMTVEQGCSYQPTRIYAKLLCDVVHVKEGDFLVNGLGRELITTNARYEPVAPKHYASHTGFVKSITEFRPLNDAFGKNLST</sequence>
<protein>
    <submittedName>
        <fullName evidence="1">Uncharacterized protein</fullName>
    </submittedName>
</protein>
<dbReference type="AlphaFoldDB" id="A0A9P6IUK6"/>
<dbReference type="Proteomes" id="UP000738359">
    <property type="component" value="Unassembled WGS sequence"/>
</dbReference>
<comment type="caution">
    <text evidence="1">The sequence shown here is derived from an EMBL/GenBank/DDBJ whole genome shotgun (WGS) entry which is preliminary data.</text>
</comment>
<accession>A0A9P6IUK6</accession>
<dbReference type="EMBL" id="JAAAHY010002173">
    <property type="protein sequence ID" value="KAF9945154.1"/>
    <property type="molecule type" value="Genomic_DNA"/>
</dbReference>
<evidence type="ECO:0000313" key="1">
    <source>
        <dbReference type="EMBL" id="KAF9945154.1"/>
    </source>
</evidence>
<dbReference type="OrthoDB" id="2432114at2759"/>
<name>A0A9P6IUK6_MORAP</name>